<proteinExistence type="predicted"/>
<protein>
    <submittedName>
        <fullName evidence="1">Uncharacterized protein</fullName>
    </submittedName>
</protein>
<evidence type="ECO:0000313" key="1">
    <source>
        <dbReference type="EMBL" id="MPN05933.1"/>
    </source>
</evidence>
<organism evidence="1">
    <name type="scientific">bioreactor metagenome</name>
    <dbReference type="NCBI Taxonomy" id="1076179"/>
    <lineage>
        <taxon>unclassified sequences</taxon>
        <taxon>metagenomes</taxon>
        <taxon>ecological metagenomes</taxon>
    </lineage>
</organism>
<sequence>MAYGRNNNRYDERDIESIKEKISEQMPGVDLNNIDQQQMKRMVMDQINNNPNINISQDVKDKINRGDIEGLKKELIQYLDNQNSQDGSSQRLSNMLKSNDFDGLKDELMGMLIKGMSNQKKNEVNDGEDKRAENTAYQNPLTALFDETLLNNIMEKFFDGNKNDKRIVFLNSIKPFVSDKRQKALDDCVKAMNVIAMMERLGFKAGR</sequence>
<dbReference type="EMBL" id="VSSQ01051819">
    <property type="protein sequence ID" value="MPN05933.1"/>
    <property type="molecule type" value="Genomic_DNA"/>
</dbReference>
<reference evidence="1" key="1">
    <citation type="submission" date="2019-08" db="EMBL/GenBank/DDBJ databases">
        <authorList>
            <person name="Kucharzyk K."/>
            <person name="Murdoch R.W."/>
            <person name="Higgins S."/>
            <person name="Loffler F."/>
        </authorList>
    </citation>
    <scope>NUCLEOTIDE SEQUENCE</scope>
</reference>
<name>A0A645EZV2_9ZZZZ</name>
<dbReference type="AlphaFoldDB" id="A0A645EZV2"/>
<comment type="caution">
    <text evidence="1">The sequence shown here is derived from an EMBL/GenBank/DDBJ whole genome shotgun (WGS) entry which is preliminary data.</text>
</comment>
<gene>
    <name evidence="1" type="ORF">SDC9_153187</name>
</gene>
<accession>A0A645EZV2</accession>